<dbReference type="Pfam" id="PF13711">
    <property type="entry name" value="DUF4160"/>
    <property type="match status" value="1"/>
</dbReference>
<evidence type="ECO:0000313" key="2">
    <source>
        <dbReference type="Proteomes" id="UP000534870"/>
    </source>
</evidence>
<name>A0A7Y7IT98_9PROT</name>
<reference evidence="1 2" key="1">
    <citation type="submission" date="2020-06" db="EMBL/GenBank/DDBJ databases">
        <title>Description of novel acetic acid bacteria.</title>
        <authorList>
            <person name="Sombolestani A."/>
        </authorList>
    </citation>
    <scope>NUCLEOTIDE SEQUENCE [LARGE SCALE GENOMIC DNA]</scope>
    <source>
        <strain evidence="1 2">LMG 31431</strain>
    </source>
</reference>
<dbReference type="AlphaFoldDB" id="A0A7Y7IT98"/>
<dbReference type="Proteomes" id="UP000534870">
    <property type="component" value="Unassembled WGS sequence"/>
</dbReference>
<protein>
    <submittedName>
        <fullName evidence="1">DUF4160 domain-containing protein</fullName>
    </submittedName>
</protein>
<dbReference type="EMBL" id="JABXXP010000003">
    <property type="protein sequence ID" value="NVN09703.1"/>
    <property type="molecule type" value="Genomic_DNA"/>
</dbReference>
<accession>A0A7Y7IT98</accession>
<comment type="caution">
    <text evidence="1">The sequence shown here is derived from an EMBL/GenBank/DDBJ whole genome shotgun (WGS) entry which is preliminary data.</text>
</comment>
<proteinExistence type="predicted"/>
<sequence>MAGLIERQLCASPRRKGNLTQASGKPTIPVSIFLIPKRLGLCYEMAMPTIIRAYGFRVTIYPNDHRPPHVHVIGAGGEAVIEIGKAAQVIRVAGFKARDLTLAISLVEDNAALLLREWENIHGNRE</sequence>
<gene>
    <name evidence="1" type="ORF">HUK84_00810</name>
</gene>
<evidence type="ECO:0000313" key="1">
    <source>
        <dbReference type="EMBL" id="NVN09703.1"/>
    </source>
</evidence>
<organism evidence="1 2">
    <name type="scientific">Nguyenibacter vanlangensis</name>
    <dbReference type="NCBI Taxonomy" id="1216886"/>
    <lineage>
        <taxon>Bacteria</taxon>
        <taxon>Pseudomonadati</taxon>
        <taxon>Pseudomonadota</taxon>
        <taxon>Alphaproteobacteria</taxon>
        <taxon>Acetobacterales</taxon>
        <taxon>Acetobacteraceae</taxon>
        <taxon>Nguyenibacter</taxon>
    </lineage>
</organism>
<dbReference type="RefSeq" id="WP_176638504.1">
    <property type="nucleotide sequence ID" value="NZ_JABXXP010000003.1"/>
</dbReference>
<dbReference type="InterPro" id="IPR025427">
    <property type="entry name" value="DUF4160"/>
</dbReference>